<organism evidence="6 7">
    <name type="scientific">Fusobacterium varium ATCC 27725</name>
    <dbReference type="NCBI Taxonomy" id="469618"/>
    <lineage>
        <taxon>Bacteria</taxon>
        <taxon>Fusobacteriati</taxon>
        <taxon>Fusobacteriota</taxon>
        <taxon>Fusobacteriia</taxon>
        <taxon>Fusobacteriales</taxon>
        <taxon>Fusobacteriaceae</taxon>
        <taxon>Fusobacterium</taxon>
    </lineage>
</organism>
<dbReference type="PANTHER" id="PTHR11647:SF1">
    <property type="entry name" value="COLLAPSIN RESPONSE MEDIATOR PROTEIN"/>
    <property type="match status" value="1"/>
</dbReference>
<feature type="domain" description="Amidohydrolase-related" evidence="5">
    <location>
        <begin position="51"/>
        <end position="443"/>
    </location>
</feature>
<keyword evidence="3" id="KW-0479">Metal-binding</keyword>
<dbReference type="CDD" id="cd01314">
    <property type="entry name" value="D-HYD"/>
    <property type="match status" value="1"/>
</dbReference>
<dbReference type="Pfam" id="PF01979">
    <property type="entry name" value="Amidohydro_1"/>
    <property type="match status" value="1"/>
</dbReference>
<dbReference type="PANTHER" id="PTHR11647">
    <property type="entry name" value="HYDRANTOINASE/DIHYDROPYRIMIDINASE FAMILY MEMBER"/>
    <property type="match status" value="1"/>
</dbReference>
<dbReference type="InterPro" id="IPR050378">
    <property type="entry name" value="Metallo-dep_Hydrolases_sf"/>
</dbReference>
<dbReference type="Gene3D" id="3.20.20.140">
    <property type="entry name" value="Metal-dependent hydrolases"/>
    <property type="match status" value="1"/>
</dbReference>
<evidence type="ECO:0000256" key="4">
    <source>
        <dbReference type="ARBA" id="ARBA00022801"/>
    </source>
</evidence>
<proteinExistence type="inferred from homology"/>
<sequence length="475" mass="52714">MQYDLIIKNGKIVSSESTLEGDIAIVGEKIVALGKFNDVESKKIIDAQGKYIMPGVIEAHMHCQAPFQGCLGANTFYEQSISGAFGGVTMFMDFANMKKGDSPYKQALARAEEMQESAIDFSVHGKFVESTEEAINDIKKMAEAGIPTFKIFMTYKKEGVMSDDETMLKVFESAKEVNGLPMVHCESNAIAEANIEKCQLKNDMSWVNFAKCKPILCEAEAFDRAVNFAEYVGNALLVVHTTNEKALNTARRAHEQGLPIYVETGPHYLTLFDDLYKNENGYLAICSPPLRNSKEAEALWKGLQDGTISLTGSDDCTFDIDEKSMFLEKNEDGTWKQDFTKVVNGLSGLEVRLPILLSEGVNKGRLSINKVCALTSTNIAKIYGCFPQKGVIAPGSDADIVIVDMEKEVILSKDTLHNNISYCLHEGMKIKGYPIMTIARGKIIIENDQFKGEKGRGRFIKRKINSQYLKKYGLN</sequence>
<dbReference type="EMBL" id="CP028103">
    <property type="protein sequence ID" value="AVQ30287.1"/>
    <property type="molecule type" value="Genomic_DNA"/>
</dbReference>
<evidence type="ECO:0000313" key="6">
    <source>
        <dbReference type="EMBL" id="AVQ30287.1"/>
    </source>
</evidence>
<evidence type="ECO:0000256" key="2">
    <source>
        <dbReference type="ARBA" id="ARBA00008829"/>
    </source>
</evidence>
<keyword evidence="7" id="KW-1185">Reference proteome</keyword>
<comment type="similarity">
    <text evidence="2">Belongs to the metallo-dependent hydrolases superfamily. Hydantoinase/dihydropyrimidinase family.</text>
</comment>
<dbReference type="GeneID" id="77466988"/>
<dbReference type="InterPro" id="IPR006680">
    <property type="entry name" value="Amidohydro-rel"/>
</dbReference>
<gene>
    <name evidence="6" type="primary">hydA</name>
    <name evidence="6" type="ORF">C4N18_03220</name>
</gene>
<dbReference type="InterPro" id="IPR032466">
    <property type="entry name" value="Metal_Hydrolase"/>
</dbReference>
<evidence type="ECO:0000259" key="5">
    <source>
        <dbReference type="Pfam" id="PF01979"/>
    </source>
</evidence>
<dbReference type="Proteomes" id="UP000241238">
    <property type="component" value="Chromosome"/>
</dbReference>
<accession>A0ABN5JIH9</accession>
<dbReference type="NCBIfam" id="TIGR02033">
    <property type="entry name" value="D-hydantoinase"/>
    <property type="match status" value="1"/>
</dbReference>
<evidence type="ECO:0000256" key="3">
    <source>
        <dbReference type="ARBA" id="ARBA00022723"/>
    </source>
</evidence>
<evidence type="ECO:0000256" key="1">
    <source>
        <dbReference type="ARBA" id="ARBA00001947"/>
    </source>
</evidence>
<dbReference type="InterPro" id="IPR011778">
    <property type="entry name" value="Hydantoinase/dihydroPyrase"/>
</dbReference>
<name>A0ABN5JIH9_FUSVA</name>
<dbReference type="InterPro" id="IPR011059">
    <property type="entry name" value="Metal-dep_hydrolase_composite"/>
</dbReference>
<dbReference type="SUPFAM" id="SSF51556">
    <property type="entry name" value="Metallo-dependent hydrolases"/>
    <property type="match status" value="1"/>
</dbReference>
<protein>
    <submittedName>
        <fullName evidence="6">Dihydropyrimidinase</fullName>
    </submittedName>
</protein>
<dbReference type="RefSeq" id="WP_005949019.1">
    <property type="nucleotide sequence ID" value="NZ_CP028103.1"/>
</dbReference>
<keyword evidence="4" id="KW-0378">Hydrolase</keyword>
<evidence type="ECO:0000313" key="7">
    <source>
        <dbReference type="Proteomes" id="UP000241238"/>
    </source>
</evidence>
<reference evidence="7" key="1">
    <citation type="journal article" date="2018" name="MSphere">
        <title>Fusobacterium Genomics Using MinION and Illumina Sequencing Enables Genome Completion and Correction.</title>
        <authorList>
            <person name="Todd S.M."/>
            <person name="Settlage R.E."/>
            <person name="Lahmers K.K."/>
            <person name="Slade D.J."/>
        </authorList>
    </citation>
    <scope>NUCLEOTIDE SEQUENCE [LARGE SCALE GENOMIC DNA]</scope>
    <source>
        <strain evidence="7">ATCC 27725</strain>
    </source>
</reference>
<dbReference type="SUPFAM" id="SSF51338">
    <property type="entry name" value="Composite domain of metallo-dependent hydrolases"/>
    <property type="match status" value="2"/>
</dbReference>
<comment type="cofactor">
    <cofactor evidence="1">
        <name>Zn(2+)</name>
        <dbReference type="ChEBI" id="CHEBI:29105"/>
    </cofactor>
</comment>
<dbReference type="Gene3D" id="2.30.40.10">
    <property type="entry name" value="Urease, subunit C, domain 1"/>
    <property type="match status" value="1"/>
</dbReference>